<dbReference type="RefSeq" id="WP_092775199.1">
    <property type="nucleotide sequence ID" value="NZ_FOGI01000002.1"/>
</dbReference>
<gene>
    <name evidence="1" type="ORF">SAMN04487818_102268</name>
</gene>
<evidence type="ECO:0000313" key="2">
    <source>
        <dbReference type="Proteomes" id="UP000199051"/>
    </source>
</evidence>
<proteinExistence type="predicted"/>
<evidence type="ECO:0000313" key="1">
    <source>
        <dbReference type="EMBL" id="SER25607.1"/>
    </source>
</evidence>
<keyword evidence="2" id="KW-1185">Reference proteome</keyword>
<dbReference type="EMBL" id="FOGI01000002">
    <property type="protein sequence ID" value="SER25607.1"/>
    <property type="molecule type" value="Genomic_DNA"/>
</dbReference>
<accession>A0A1H9MQ42</accession>
<organism evidence="1 2">
    <name type="scientific">Actinokineospora terrae</name>
    <dbReference type="NCBI Taxonomy" id="155974"/>
    <lineage>
        <taxon>Bacteria</taxon>
        <taxon>Bacillati</taxon>
        <taxon>Actinomycetota</taxon>
        <taxon>Actinomycetes</taxon>
        <taxon>Pseudonocardiales</taxon>
        <taxon>Pseudonocardiaceae</taxon>
        <taxon>Actinokineospora</taxon>
    </lineage>
</organism>
<reference evidence="2" key="1">
    <citation type="submission" date="2016-10" db="EMBL/GenBank/DDBJ databases">
        <authorList>
            <person name="Varghese N."/>
            <person name="Submissions S."/>
        </authorList>
    </citation>
    <scope>NUCLEOTIDE SEQUENCE [LARGE SCALE GENOMIC DNA]</scope>
    <source>
        <strain evidence="2">DSM 44260</strain>
    </source>
</reference>
<dbReference type="Proteomes" id="UP000199051">
    <property type="component" value="Unassembled WGS sequence"/>
</dbReference>
<sequence length="170" mass="19553">MDEPDARDVVAEALFRPHQGGKMPSAAYVSEEGDLLTALKYTYLFWPKLVEVEGAVIIVLDGNVYDEVIGRLAQRGDSSSSWTDAVDSFNWFELCYLFRQWYDLGDWHMDTSRELGQVLVRAWRARLLEAYPDREFLVRLLEPTDDWDPRIEVVQVAPPLLTPDSWRAAS</sequence>
<protein>
    <submittedName>
        <fullName evidence="1">Uncharacterized protein</fullName>
    </submittedName>
</protein>
<name>A0A1H9MQ42_9PSEU</name>
<dbReference type="AlphaFoldDB" id="A0A1H9MQ42"/>